<feature type="domain" description="Insertion element IS402-like" evidence="3">
    <location>
        <begin position="9"/>
        <end position="75"/>
    </location>
</feature>
<dbReference type="RefSeq" id="WP_088364424.1">
    <property type="nucleotide sequence ID" value="NZ_CP021422.1"/>
</dbReference>
<keyword evidence="1" id="KW-1133">Transmembrane helix</keyword>
<dbReference type="Proteomes" id="UP000596035">
    <property type="component" value="Chromosome"/>
</dbReference>
<name>A0AA92QWA0_9FIRM</name>
<feature type="transmembrane region" description="Helical" evidence="1">
    <location>
        <begin position="242"/>
        <end position="258"/>
    </location>
</feature>
<dbReference type="Pfam" id="PF13340">
    <property type="entry name" value="DUF4096"/>
    <property type="match status" value="1"/>
</dbReference>
<dbReference type="EMBL" id="CP065321">
    <property type="protein sequence ID" value="QQR30276.1"/>
    <property type="molecule type" value="Genomic_DNA"/>
</dbReference>
<evidence type="ECO:0000259" key="3">
    <source>
        <dbReference type="Pfam" id="PF13340"/>
    </source>
</evidence>
<dbReference type="AlphaFoldDB" id="A0AA92QWA0"/>
<proteinExistence type="predicted"/>
<dbReference type="EMBL" id="CP065321">
    <property type="protein sequence ID" value="QQR30995.1"/>
    <property type="molecule type" value="Genomic_DNA"/>
</dbReference>
<evidence type="ECO:0000313" key="6">
    <source>
        <dbReference type="Proteomes" id="UP000596035"/>
    </source>
</evidence>
<organism evidence="4 6">
    <name type="scientific">Acutalibacter muris</name>
    <dbReference type="NCBI Taxonomy" id="1796620"/>
    <lineage>
        <taxon>Bacteria</taxon>
        <taxon>Bacillati</taxon>
        <taxon>Bacillota</taxon>
        <taxon>Clostridia</taxon>
        <taxon>Eubacteriales</taxon>
        <taxon>Acutalibacteraceae</taxon>
        <taxon>Acutalibacter</taxon>
    </lineage>
</organism>
<dbReference type="InterPro" id="IPR002559">
    <property type="entry name" value="Transposase_11"/>
</dbReference>
<feature type="domain" description="Transposase IS4-like" evidence="2">
    <location>
        <begin position="103"/>
        <end position="255"/>
    </location>
</feature>
<dbReference type="GO" id="GO:0003677">
    <property type="term" value="F:DNA binding"/>
    <property type="evidence" value="ECO:0007669"/>
    <property type="project" value="InterPro"/>
</dbReference>
<evidence type="ECO:0000259" key="2">
    <source>
        <dbReference type="Pfam" id="PF01609"/>
    </source>
</evidence>
<dbReference type="Pfam" id="PF01609">
    <property type="entry name" value="DDE_Tnp_1"/>
    <property type="match status" value="1"/>
</dbReference>
<evidence type="ECO:0000313" key="5">
    <source>
        <dbReference type="EMBL" id="QQR30995.1"/>
    </source>
</evidence>
<dbReference type="NCBIfam" id="NF033580">
    <property type="entry name" value="transpos_IS5_3"/>
    <property type="match status" value="1"/>
</dbReference>
<evidence type="ECO:0000256" key="1">
    <source>
        <dbReference type="SAM" id="Phobius"/>
    </source>
</evidence>
<dbReference type="GO" id="GO:0006313">
    <property type="term" value="P:DNA transposition"/>
    <property type="evidence" value="ECO:0007669"/>
    <property type="project" value="InterPro"/>
</dbReference>
<dbReference type="InterPro" id="IPR025161">
    <property type="entry name" value="IS402-like_dom"/>
</dbReference>
<protein>
    <submittedName>
        <fullName evidence="4">IS5 family transposase</fullName>
    </submittedName>
</protein>
<dbReference type="PANTHER" id="PTHR30007:SF0">
    <property type="entry name" value="TRANSPOSASE"/>
    <property type="match status" value="1"/>
</dbReference>
<keyword evidence="1" id="KW-0472">Membrane</keyword>
<reference evidence="4 6" key="1">
    <citation type="submission" date="2020-11" db="EMBL/GenBank/DDBJ databases">
        <title>Closed and high quality bacterial genomes of the OMM12 community.</title>
        <authorList>
            <person name="Marbouty M."/>
            <person name="Lamy-Besnier Q."/>
            <person name="Debarbieux L."/>
            <person name="Koszul R."/>
        </authorList>
    </citation>
    <scope>NUCLEOTIDE SEQUENCE [LARGE SCALE GENOMIC DNA]</scope>
    <source>
        <strain evidence="4 6">KB18</strain>
    </source>
</reference>
<dbReference type="GO" id="GO:0004803">
    <property type="term" value="F:transposase activity"/>
    <property type="evidence" value="ECO:0007669"/>
    <property type="project" value="InterPro"/>
</dbReference>
<sequence length="261" mass="30513">MRQYPSDISREEYEEIREDLEGARKKTRPREYDLYDVFCAVLYVVQGGIQWRMLPSDYPKWQSVYYYFRVWSEKDETGVSILDKVLHKLVKQIRNEDLRRDKTTFGIVDAQSVQNADTAEEKGYDAGKKLSGIKRHVVVDTMGLPHAIAVTTADVTDRDGAIQMILVNLDSLSCVKKFLVDGGYTGERFANQVKEICNAQVEVVKRNELHRFVVLPRRWVVERLFGWLDKFRRLWKNCERKLVISAQILTFALIAILIRRY</sequence>
<dbReference type="PANTHER" id="PTHR30007">
    <property type="entry name" value="PHP DOMAIN PROTEIN"/>
    <property type="match status" value="1"/>
</dbReference>
<accession>A0AA92QWA0</accession>
<gene>
    <name evidence="4" type="ORF">I5Q82_00555</name>
    <name evidence="5" type="ORF">I5Q82_04670</name>
</gene>
<evidence type="ECO:0000313" key="4">
    <source>
        <dbReference type="EMBL" id="QQR30276.1"/>
    </source>
</evidence>
<keyword evidence="1" id="KW-0812">Transmembrane</keyword>